<accession>A0ABW4JFA7</accession>
<evidence type="ECO:0000313" key="10">
    <source>
        <dbReference type="Proteomes" id="UP001597079"/>
    </source>
</evidence>
<dbReference type="RefSeq" id="WP_377941846.1">
    <property type="nucleotide sequence ID" value="NZ_JBHUCX010000017.1"/>
</dbReference>
<evidence type="ECO:0000256" key="4">
    <source>
        <dbReference type="ARBA" id="ARBA00022801"/>
    </source>
</evidence>
<dbReference type="InterPro" id="IPR036590">
    <property type="entry name" value="SRAP-like"/>
</dbReference>
<dbReference type="SUPFAM" id="SSF143081">
    <property type="entry name" value="BB1717-like"/>
    <property type="match status" value="1"/>
</dbReference>
<dbReference type="PANTHER" id="PTHR13604">
    <property type="entry name" value="DC12-RELATED"/>
    <property type="match status" value="1"/>
</dbReference>
<dbReference type="Gene3D" id="3.90.1680.10">
    <property type="entry name" value="SOS response associated peptidase-like"/>
    <property type="match status" value="1"/>
</dbReference>
<evidence type="ECO:0000256" key="8">
    <source>
        <dbReference type="RuleBase" id="RU364100"/>
    </source>
</evidence>
<keyword evidence="2 8" id="KW-0645">Protease</keyword>
<evidence type="ECO:0000256" key="2">
    <source>
        <dbReference type="ARBA" id="ARBA00022670"/>
    </source>
</evidence>
<evidence type="ECO:0000256" key="1">
    <source>
        <dbReference type="ARBA" id="ARBA00008136"/>
    </source>
</evidence>
<gene>
    <name evidence="9" type="ORF">ACFSB2_05190</name>
</gene>
<comment type="caution">
    <text evidence="9">The sequence shown here is derived from an EMBL/GenBank/DDBJ whole genome shotgun (WGS) entry which is preliminary data.</text>
</comment>
<evidence type="ECO:0000256" key="6">
    <source>
        <dbReference type="ARBA" id="ARBA00023125"/>
    </source>
</evidence>
<name>A0ABW4JFA7_9BACL</name>
<dbReference type="Pfam" id="PF02586">
    <property type="entry name" value="SRAP"/>
    <property type="match status" value="1"/>
</dbReference>
<reference evidence="10" key="1">
    <citation type="journal article" date="2019" name="Int. J. Syst. Evol. Microbiol.">
        <title>The Global Catalogue of Microorganisms (GCM) 10K type strain sequencing project: providing services to taxonomists for standard genome sequencing and annotation.</title>
        <authorList>
            <consortium name="The Broad Institute Genomics Platform"/>
            <consortium name="The Broad Institute Genome Sequencing Center for Infectious Disease"/>
            <person name="Wu L."/>
            <person name="Ma J."/>
        </authorList>
    </citation>
    <scope>NUCLEOTIDE SEQUENCE [LARGE SCALE GENOMIC DNA]</scope>
    <source>
        <strain evidence="10">CGMCC 1.12286</strain>
    </source>
</reference>
<dbReference type="InterPro" id="IPR003738">
    <property type="entry name" value="SRAP"/>
</dbReference>
<dbReference type="Proteomes" id="UP001597079">
    <property type="component" value="Unassembled WGS sequence"/>
</dbReference>
<dbReference type="PANTHER" id="PTHR13604:SF0">
    <property type="entry name" value="ABASIC SITE PROCESSING PROTEIN HMCES"/>
    <property type="match status" value="1"/>
</dbReference>
<comment type="similarity">
    <text evidence="1 8">Belongs to the SOS response-associated peptidase family.</text>
</comment>
<keyword evidence="4 8" id="KW-0378">Hydrolase</keyword>
<keyword evidence="7" id="KW-0456">Lyase</keyword>
<sequence length="219" mass="24951">MCGRFAFASDMTELLQYYGLTESSYEMPTRYNIAPSQSVAAVIADDNNQLRVGPLKWGLMPRVWGADTKTKPINARAEGLPTNRTFKPLLTRKRCLIPSTGYYEWRPSDKQPFYIHVESQPIFSFAGIYDTLESENGEKVSTFAIITCPPNDRTEKIHNRMPVILPREQVMTWLDRGLTDVELLTDMLRPYPSDDTEFYAVSKLVGNVRNDSSKCVQPI</sequence>
<proteinExistence type="inferred from homology"/>
<keyword evidence="10" id="KW-1185">Reference proteome</keyword>
<evidence type="ECO:0000256" key="7">
    <source>
        <dbReference type="ARBA" id="ARBA00023239"/>
    </source>
</evidence>
<keyword evidence="5" id="KW-0190">Covalent protein-DNA linkage</keyword>
<keyword evidence="6" id="KW-0238">DNA-binding</keyword>
<dbReference type="EC" id="3.4.-.-" evidence="8"/>
<evidence type="ECO:0000256" key="5">
    <source>
        <dbReference type="ARBA" id="ARBA00023124"/>
    </source>
</evidence>
<keyword evidence="3" id="KW-0227">DNA damage</keyword>
<evidence type="ECO:0000256" key="3">
    <source>
        <dbReference type="ARBA" id="ARBA00022763"/>
    </source>
</evidence>
<organism evidence="9 10">
    <name type="scientific">Alicyclobacillus fodiniaquatilis</name>
    <dbReference type="NCBI Taxonomy" id="1661150"/>
    <lineage>
        <taxon>Bacteria</taxon>
        <taxon>Bacillati</taxon>
        <taxon>Bacillota</taxon>
        <taxon>Bacilli</taxon>
        <taxon>Bacillales</taxon>
        <taxon>Alicyclobacillaceae</taxon>
        <taxon>Alicyclobacillus</taxon>
    </lineage>
</organism>
<evidence type="ECO:0000313" key="9">
    <source>
        <dbReference type="EMBL" id="MFD1674105.1"/>
    </source>
</evidence>
<protein>
    <recommendedName>
        <fullName evidence="8">Abasic site processing protein</fullName>
        <ecNumber evidence="8">3.4.-.-</ecNumber>
    </recommendedName>
</protein>
<dbReference type="GO" id="GO:0016787">
    <property type="term" value="F:hydrolase activity"/>
    <property type="evidence" value="ECO:0007669"/>
    <property type="project" value="UniProtKB-KW"/>
</dbReference>
<dbReference type="EMBL" id="JBHUCX010000017">
    <property type="protein sequence ID" value="MFD1674105.1"/>
    <property type="molecule type" value="Genomic_DNA"/>
</dbReference>